<proteinExistence type="predicted"/>
<dbReference type="NCBIfam" id="TIGR03544">
    <property type="entry name" value="DivI1A_domain"/>
    <property type="match status" value="1"/>
</dbReference>
<gene>
    <name evidence="1" type="ORF">BJ986_000736</name>
</gene>
<dbReference type="AlphaFoldDB" id="A0A852WBS0"/>
<organism evidence="1 2">
    <name type="scientific">Pedococcus badiiscoriae</name>
    <dbReference type="NCBI Taxonomy" id="642776"/>
    <lineage>
        <taxon>Bacteria</taxon>
        <taxon>Bacillati</taxon>
        <taxon>Actinomycetota</taxon>
        <taxon>Actinomycetes</taxon>
        <taxon>Micrococcales</taxon>
        <taxon>Intrasporangiaceae</taxon>
        <taxon>Pedococcus</taxon>
    </lineage>
</organism>
<sequence>MIWVFFIAVGVLVIGAFAALVAGRVGYDPLAEATRTQADPVLTQDFGSGEISALRFDTALRGYRMDQVDAVLDQLQARIAELEAGSDPRR</sequence>
<name>A0A852WBS0_9MICO</name>
<accession>A0A852WBS0</accession>
<comment type="caution">
    <text evidence="1">The sequence shown here is derived from an EMBL/GenBank/DDBJ whole genome shotgun (WGS) entry which is preliminary data.</text>
</comment>
<evidence type="ECO:0000313" key="2">
    <source>
        <dbReference type="Proteomes" id="UP000573599"/>
    </source>
</evidence>
<protein>
    <submittedName>
        <fullName evidence="1">DivIVA domain-containing protein</fullName>
    </submittedName>
</protein>
<evidence type="ECO:0000313" key="1">
    <source>
        <dbReference type="EMBL" id="NYG06249.1"/>
    </source>
</evidence>
<dbReference type="EMBL" id="JACCAB010000001">
    <property type="protein sequence ID" value="NYG06249.1"/>
    <property type="molecule type" value="Genomic_DNA"/>
</dbReference>
<reference evidence="1 2" key="1">
    <citation type="submission" date="2020-07" db="EMBL/GenBank/DDBJ databases">
        <title>Sequencing the genomes of 1000 actinobacteria strains.</title>
        <authorList>
            <person name="Klenk H.-P."/>
        </authorList>
    </citation>
    <scope>NUCLEOTIDE SEQUENCE [LARGE SCALE GENOMIC DNA]</scope>
    <source>
        <strain evidence="1 2">DSM 23987</strain>
    </source>
</reference>
<dbReference type="Gene3D" id="6.10.250.660">
    <property type="match status" value="1"/>
</dbReference>
<dbReference type="InterPro" id="IPR019933">
    <property type="entry name" value="DivIVA_domain"/>
</dbReference>
<dbReference type="Proteomes" id="UP000573599">
    <property type="component" value="Unassembled WGS sequence"/>
</dbReference>
<dbReference type="RefSeq" id="WP_179420766.1">
    <property type="nucleotide sequence ID" value="NZ_JACCAB010000001.1"/>
</dbReference>
<keyword evidence="2" id="KW-1185">Reference proteome</keyword>